<dbReference type="SUPFAM" id="SSF52540">
    <property type="entry name" value="P-loop containing nucleoside triphosphate hydrolases"/>
    <property type="match status" value="1"/>
</dbReference>
<comment type="caution">
    <text evidence="2">The sequence shown here is derived from an EMBL/GenBank/DDBJ whole genome shotgun (WGS) entry which is preliminary data.</text>
</comment>
<evidence type="ECO:0000256" key="1">
    <source>
        <dbReference type="SAM" id="MobiDB-lite"/>
    </source>
</evidence>
<accession>A0AAN6WQJ8</accession>
<evidence type="ECO:0000313" key="2">
    <source>
        <dbReference type="EMBL" id="KAK4185630.1"/>
    </source>
</evidence>
<dbReference type="EMBL" id="MU864444">
    <property type="protein sequence ID" value="KAK4185630.1"/>
    <property type="molecule type" value="Genomic_DNA"/>
</dbReference>
<proteinExistence type="predicted"/>
<sequence>MAVAGRQALQAARWDLVKHPTYTSGSHTEPKMTRLCTNRLTRFRIPVYNTTATGGGRRHQILFTPPSACKRHLSGNKIGFRSRFPAAHRAHELVSLQRQQQQLESSQPDTEPEPYEPLNQDQDQDDDNEHDFQSEEDDDNDNEHTSRFWNLGLLNAKWKPDSQTVSPRPDWPNVKRGDILFYQDSDGRPGAYVGNHRIVVWAGPTHDDDDFFHGFPCTTKRVKGRISASYVLKSPDGMSFLPMHSLYRLRVERMQKVLIGKRFGRLSLTEDSLKDVEQVWRNSKSRFRYKLHAGNRTWLPIGAGTAVGSRAIKATLDEYRRGKRDIPRDMSFIGPPGSGKLQAAQEIARILYKQGRVDSPDVLEYDMISMISESWAAGGSMGGAMRELLVQARRRVLFLRDAEMVTPGTVSTGISALLSDISVYRELLCAEHWHHFSVLIIAAEMPKKPLSLLDDLLTEFFMERFSAKFVFMSLEEQFVTPCLAHLRDALAERGLDMDLEPLTTRTASENRYLASCRLQTISRLVGEQHSDRHFWHMMHRFAGRLLLRHNFEHIKQSKSDSSRVSVTYEALCRHVRFEYYKVLSQSRWIGTGQHQQWNGDVCRIEATPLASGSDRSTLSRTWTVQPLKKVEDQWGPPTKDENPDQSEIEPGAGHDSLLVQNLAEELEYEGDLLSELSRESTALESEAEQESNIDHVLGLQAPMELPSEREQETDTNSASGLEAPSEPESEAERRSDIAQASGLAAQASPGVEPTLTLESNTERQAKMSGPEVDGDRTMQAFLDQIKILNDRLSRLEGFSATLKALPEDSKKSEPESTESPREPITPQPQPMEPQLESTEPQLQSAGPRQPEPTEPQLRLLETTAPVGPTEPQLQPEPTEPQPESAKPQWASSKFPSQARKKAAEAAETKSLSRSQRKAQRQFQLRPRW</sequence>
<dbReference type="CDD" id="cd00009">
    <property type="entry name" value="AAA"/>
    <property type="match status" value="1"/>
</dbReference>
<gene>
    <name evidence="2" type="ORF">QBC35DRAFT_503203</name>
</gene>
<feature type="region of interest" description="Disordered" evidence="1">
    <location>
        <begin position="628"/>
        <end position="652"/>
    </location>
</feature>
<evidence type="ECO:0008006" key="4">
    <source>
        <dbReference type="Google" id="ProtNLM"/>
    </source>
</evidence>
<feature type="compositionally biased region" description="Basic and acidic residues" evidence="1">
    <location>
        <begin position="805"/>
        <end position="821"/>
    </location>
</feature>
<feature type="compositionally biased region" description="Polar residues" evidence="1">
    <location>
        <begin position="835"/>
        <end position="846"/>
    </location>
</feature>
<feature type="region of interest" description="Disordered" evidence="1">
    <location>
        <begin position="801"/>
        <end position="928"/>
    </location>
</feature>
<feature type="region of interest" description="Disordered" evidence="1">
    <location>
        <begin position="706"/>
        <end position="776"/>
    </location>
</feature>
<feature type="compositionally biased region" description="Acidic residues" evidence="1">
    <location>
        <begin position="122"/>
        <end position="141"/>
    </location>
</feature>
<protein>
    <recommendedName>
        <fullName evidence="4">ATPase AAA-type core domain-containing protein</fullName>
    </recommendedName>
</protein>
<reference evidence="2" key="2">
    <citation type="submission" date="2023-05" db="EMBL/GenBank/DDBJ databases">
        <authorList>
            <consortium name="Lawrence Berkeley National Laboratory"/>
            <person name="Steindorff A."/>
            <person name="Hensen N."/>
            <person name="Bonometti L."/>
            <person name="Westerberg I."/>
            <person name="Brannstrom I.O."/>
            <person name="Guillou S."/>
            <person name="Cros-Aarteil S."/>
            <person name="Calhoun S."/>
            <person name="Haridas S."/>
            <person name="Kuo A."/>
            <person name="Mondo S."/>
            <person name="Pangilinan J."/>
            <person name="Riley R."/>
            <person name="Labutti K."/>
            <person name="Andreopoulos B."/>
            <person name="Lipzen A."/>
            <person name="Chen C."/>
            <person name="Yanf M."/>
            <person name="Daum C."/>
            <person name="Ng V."/>
            <person name="Clum A."/>
            <person name="Ohm R."/>
            <person name="Martin F."/>
            <person name="Silar P."/>
            <person name="Natvig D."/>
            <person name="Lalanne C."/>
            <person name="Gautier V."/>
            <person name="Ament-Velasquez S.L."/>
            <person name="Kruys A."/>
            <person name="Hutchinson M.I."/>
            <person name="Powell A.J."/>
            <person name="Barry K."/>
            <person name="Miller A.N."/>
            <person name="Grigoriev I.V."/>
            <person name="Debuchy R."/>
            <person name="Gladieux P."/>
            <person name="Thoren M.H."/>
            <person name="Johannesson H."/>
        </authorList>
    </citation>
    <scope>NUCLEOTIDE SEQUENCE</scope>
    <source>
        <strain evidence="2">PSN309</strain>
    </source>
</reference>
<dbReference type="InterPro" id="IPR027417">
    <property type="entry name" value="P-loop_NTPase"/>
</dbReference>
<keyword evidence="3" id="KW-1185">Reference proteome</keyword>
<feature type="compositionally biased region" description="Low complexity" evidence="1">
    <location>
        <begin position="95"/>
        <end position="107"/>
    </location>
</feature>
<dbReference type="Proteomes" id="UP001302126">
    <property type="component" value="Unassembled WGS sequence"/>
</dbReference>
<dbReference type="Gene3D" id="3.40.50.300">
    <property type="entry name" value="P-loop containing nucleotide triphosphate hydrolases"/>
    <property type="match status" value="1"/>
</dbReference>
<organism evidence="2 3">
    <name type="scientific">Podospora australis</name>
    <dbReference type="NCBI Taxonomy" id="1536484"/>
    <lineage>
        <taxon>Eukaryota</taxon>
        <taxon>Fungi</taxon>
        <taxon>Dikarya</taxon>
        <taxon>Ascomycota</taxon>
        <taxon>Pezizomycotina</taxon>
        <taxon>Sordariomycetes</taxon>
        <taxon>Sordariomycetidae</taxon>
        <taxon>Sordariales</taxon>
        <taxon>Podosporaceae</taxon>
        <taxon>Podospora</taxon>
    </lineage>
</organism>
<feature type="compositionally biased region" description="Basic and acidic residues" evidence="1">
    <location>
        <begin position="628"/>
        <end position="642"/>
    </location>
</feature>
<evidence type="ECO:0000313" key="3">
    <source>
        <dbReference type="Proteomes" id="UP001302126"/>
    </source>
</evidence>
<dbReference type="AlphaFoldDB" id="A0AAN6WQJ8"/>
<name>A0AAN6WQJ8_9PEZI</name>
<reference evidence="2" key="1">
    <citation type="journal article" date="2023" name="Mol. Phylogenet. Evol.">
        <title>Genome-scale phylogeny and comparative genomics of the fungal order Sordariales.</title>
        <authorList>
            <person name="Hensen N."/>
            <person name="Bonometti L."/>
            <person name="Westerberg I."/>
            <person name="Brannstrom I.O."/>
            <person name="Guillou S."/>
            <person name="Cros-Aarteil S."/>
            <person name="Calhoun S."/>
            <person name="Haridas S."/>
            <person name="Kuo A."/>
            <person name="Mondo S."/>
            <person name="Pangilinan J."/>
            <person name="Riley R."/>
            <person name="LaButti K."/>
            <person name="Andreopoulos B."/>
            <person name="Lipzen A."/>
            <person name="Chen C."/>
            <person name="Yan M."/>
            <person name="Daum C."/>
            <person name="Ng V."/>
            <person name="Clum A."/>
            <person name="Steindorff A."/>
            <person name="Ohm R.A."/>
            <person name="Martin F."/>
            <person name="Silar P."/>
            <person name="Natvig D.O."/>
            <person name="Lalanne C."/>
            <person name="Gautier V."/>
            <person name="Ament-Velasquez S.L."/>
            <person name="Kruys A."/>
            <person name="Hutchinson M.I."/>
            <person name="Powell A.J."/>
            <person name="Barry K."/>
            <person name="Miller A.N."/>
            <person name="Grigoriev I.V."/>
            <person name="Debuchy R."/>
            <person name="Gladieux P."/>
            <person name="Hiltunen Thoren M."/>
            <person name="Johannesson H."/>
        </authorList>
    </citation>
    <scope>NUCLEOTIDE SEQUENCE</scope>
    <source>
        <strain evidence="2">PSN309</strain>
    </source>
</reference>
<feature type="region of interest" description="Disordered" evidence="1">
    <location>
        <begin position="95"/>
        <end position="145"/>
    </location>
</feature>